<accession>A0A544QM15</accession>
<evidence type="ECO:0000313" key="2">
    <source>
        <dbReference type="EMBL" id="TQQ79644.1"/>
    </source>
</evidence>
<comment type="caution">
    <text evidence="2">The sequence shown here is derived from an EMBL/GenBank/DDBJ whole genome shotgun (WGS) entry which is preliminary data.</text>
</comment>
<feature type="compositionally biased region" description="Polar residues" evidence="1">
    <location>
        <begin position="66"/>
        <end position="86"/>
    </location>
</feature>
<dbReference type="Proteomes" id="UP000315385">
    <property type="component" value="Unassembled WGS sequence"/>
</dbReference>
<organism evidence="2 3">
    <name type="scientific">Halonotius roseus</name>
    <dbReference type="NCBI Taxonomy" id="2511997"/>
    <lineage>
        <taxon>Archaea</taxon>
        <taxon>Methanobacteriati</taxon>
        <taxon>Methanobacteriota</taxon>
        <taxon>Stenosarchaea group</taxon>
        <taxon>Halobacteria</taxon>
        <taxon>Halobacteriales</taxon>
        <taxon>Haloferacaceae</taxon>
        <taxon>Halonotius</taxon>
    </lineage>
</organism>
<dbReference type="AlphaFoldDB" id="A0A544QM15"/>
<name>A0A544QM15_9EURY</name>
<proteinExistence type="predicted"/>
<protein>
    <submittedName>
        <fullName evidence="2">Uncharacterized protein</fullName>
    </submittedName>
</protein>
<reference evidence="2 3" key="1">
    <citation type="submission" date="2019-02" db="EMBL/GenBank/DDBJ databases">
        <title>Halonotius sp. a new haloqrchaeon isolated from saline water.</title>
        <authorList>
            <person name="Duran-Viseras A."/>
            <person name="Sanchez-Porro C."/>
            <person name="Ventosa A."/>
        </authorList>
    </citation>
    <scope>NUCLEOTIDE SEQUENCE [LARGE SCALE GENOMIC DNA]</scope>
    <source>
        <strain evidence="2 3">F9-27</strain>
    </source>
</reference>
<feature type="compositionally biased region" description="Basic and acidic residues" evidence="1">
    <location>
        <begin position="50"/>
        <end position="61"/>
    </location>
</feature>
<dbReference type="EMBL" id="SESI01000003">
    <property type="protein sequence ID" value="TQQ79644.1"/>
    <property type="molecule type" value="Genomic_DNA"/>
</dbReference>
<feature type="region of interest" description="Disordered" evidence="1">
    <location>
        <begin position="26"/>
        <end position="86"/>
    </location>
</feature>
<evidence type="ECO:0000313" key="3">
    <source>
        <dbReference type="Proteomes" id="UP000315385"/>
    </source>
</evidence>
<gene>
    <name evidence="2" type="ORF">EWF95_11590</name>
</gene>
<keyword evidence="3" id="KW-1185">Reference proteome</keyword>
<evidence type="ECO:0000256" key="1">
    <source>
        <dbReference type="SAM" id="MobiDB-lite"/>
    </source>
</evidence>
<sequence length="86" mass="9158">MLASPAVRQRIAPFSPARLRLFDSPTRVGLKGAGGSPNPDDASTTANVVSEERSESRESSRRGLSRCSQSNRTNLNSTLSPGTTQI</sequence>